<reference evidence="1 2" key="1">
    <citation type="submission" date="2024-01" db="EMBL/GenBank/DDBJ databases">
        <title>Genome assemblies of Stephania.</title>
        <authorList>
            <person name="Yang L."/>
        </authorList>
    </citation>
    <scope>NUCLEOTIDE SEQUENCE [LARGE SCALE GENOMIC DNA]</scope>
    <source>
        <strain evidence="1">JXDWG</strain>
        <tissue evidence="1">Leaf</tissue>
    </source>
</reference>
<dbReference type="Proteomes" id="UP001419268">
    <property type="component" value="Unassembled WGS sequence"/>
</dbReference>
<dbReference type="EMBL" id="JBBNAG010000013">
    <property type="protein sequence ID" value="KAK9083773.1"/>
    <property type="molecule type" value="Genomic_DNA"/>
</dbReference>
<evidence type="ECO:0000313" key="1">
    <source>
        <dbReference type="EMBL" id="KAK9083773.1"/>
    </source>
</evidence>
<keyword evidence="2" id="KW-1185">Reference proteome</keyword>
<dbReference type="AlphaFoldDB" id="A0AAP0HD00"/>
<protein>
    <submittedName>
        <fullName evidence="1">Uncharacterized protein</fullName>
    </submittedName>
</protein>
<accession>A0AAP0HD00</accession>
<gene>
    <name evidence="1" type="ORF">Scep_030244</name>
</gene>
<evidence type="ECO:0000313" key="2">
    <source>
        <dbReference type="Proteomes" id="UP001419268"/>
    </source>
</evidence>
<sequence>MMEQQRRLRVIEQRQIKMMESLPNLTRKIELPCPRTRFDDLPNNPNYGTRSMMERQRRLRVREQKQIEMMESLLNRTRKTELPCPRTRLMIYHKTLITELALQVVEPKAEMERNNGLRRVF</sequence>
<comment type="caution">
    <text evidence="1">The sequence shown here is derived from an EMBL/GenBank/DDBJ whole genome shotgun (WGS) entry which is preliminary data.</text>
</comment>
<name>A0AAP0HD00_9MAGN</name>
<organism evidence="1 2">
    <name type="scientific">Stephania cephalantha</name>
    <dbReference type="NCBI Taxonomy" id="152367"/>
    <lineage>
        <taxon>Eukaryota</taxon>
        <taxon>Viridiplantae</taxon>
        <taxon>Streptophyta</taxon>
        <taxon>Embryophyta</taxon>
        <taxon>Tracheophyta</taxon>
        <taxon>Spermatophyta</taxon>
        <taxon>Magnoliopsida</taxon>
        <taxon>Ranunculales</taxon>
        <taxon>Menispermaceae</taxon>
        <taxon>Menispermoideae</taxon>
        <taxon>Cissampelideae</taxon>
        <taxon>Stephania</taxon>
    </lineage>
</organism>
<proteinExistence type="predicted"/>